<dbReference type="PANTHER" id="PTHR28598">
    <property type="entry name" value="STAGA COMPLEX 65 SUBUNIT GAMMA"/>
    <property type="match status" value="1"/>
</dbReference>
<dbReference type="GO" id="GO:0003713">
    <property type="term" value="F:transcription coactivator activity"/>
    <property type="evidence" value="ECO:0007669"/>
    <property type="project" value="TreeGrafter"/>
</dbReference>
<dbReference type="InterPro" id="IPR039460">
    <property type="entry name" value="SUPT7L/Spt7"/>
</dbReference>
<sequence length="363" mass="40672">MMSHPPPFPLNEQVFRHSIKEVPEDLLRPDPIPTQPPEFTLAEDQDARQPAYQVFPSCAMDTLVLDTIKQQQFINEMERRLSMKASAQAGTKYTQESPIGGPPSPVNNPFLRVLPSDNILPSSFQGMMEAEEKGKCWKPPPELTPAVARQILRKSVATIMAHLGYEESPESILDLMTDVAHDYLSKFTRLLRLSTDRELMSLSAGFPEPLERVMYEMGMGSMKNLQMFYIDRVVKYHRNCINKAKDLWNQYMDLTGAPPPKTSLTIDTNTSIAGTEEEFPEIQFPEVPSGLLSDVPFGEGSLQMETGLQVLQNLEQGNISLHENPKNEDRFECAATSILTQEEPGILEHSIPEGNMGEPGIPT</sequence>
<accession>A0A7R8XFL1</accession>
<comment type="subcellular location">
    <subcellularLocation>
        <location evidence="1">Nucleus</location>
    </subcellularLocation>
</comment>
<dbReference type="PANTHER" id="PTHR28598:SF1">
    <property type="entry name" value="STAGA COMPLEX 65 SUBUNIT GAMMA"/>
    <property type="match status" value="1"/>
</dbReference>
<evidence type="ECO:0000259" key="5">
    <source>
        <dbReference type="Pfam" id="PF07524"/>
    </source>
</evidence>
<proteinExistence type="predicted"/>
<keyword evidence="4" id="KW-0539">Nucleus</keyword>
<gene>
    <name evidence="6" type="ORF">DSTB1V02_LOCUS6207</name>
</gene>
<evidence type="ECO:0000256" key="4">
    <source>
        <dbReference type="ARBA" id="ARBA00023242"/>
    </source>
</evidence>
<dbReference type="OrthoDB" id="6021257at2759"/>
<feature type="domain" description="Bromodomain associated" evidence="5">
    <location>
        <begin position="147"/>
        <end position="190"/>
    </location>
</feature>
<evidence type="ECO:0000256" key="2">
    <source>
        <dbReference type="ARBA" id="ARBA00023015"/>
    </source>
</evidence>
<dbReference type="GO" id="GO:0046982">
    <property type="term" value="F:protein heterodimerization activity"/>
    <property type="evidence" value="ECO:0007669"/>
    <property type="project" value="InterPro"/>
</dbReference>
<dbReference type="Pfam" id="PF07524">
    <property type="entry name" value="Bromo_TP"/>
    <property type="match status" value="1"/>
</dbReference>
<dbReference type="InterPro" id="IPR009072">
    <property type="entry name" value="Histone-fold"/>
</dbReference>
<dbReference type="EMBL" id="LR900626">
    <property type="protein sequence ID" value="CAD7246357.1"/>
    <property type="molecule type" value="Genomic_DNA"/>
</dbReference>
<evidence type="ECO:0000313" key="6">
    <source>
        <dbReference type="EMBL" id="CAD7246357.1"/>
    </source>
</evidence>
<dbReference type="GO" id="GO:0005634">
    <property type="term" value="C:nucleus"/>
    <property type="evidence" value="ECO:0007669"/>
    <property type="project" value="UniProtKB-SubCell"/>
</dbReference>
<dbReference type="GO" id="GO:0000124">
    <property type="term" value="C:SAGA complex"/>
    <property type="evidence" value="ECO:0007669"/>
    <property type="project" value="InterPro"/>
</dbReference>
<keyword evidence="3" id="KW-0804">Transcription</keyword>
<dbReference type="EMBL" id="CAJPEV010001109">
    <property type="protein sequence ID" value="CAG0890789.1"/>
    <property type="molecule type" value="Genomic_DNA"/>
</dbReference>
<protein>
    <recommendedName>
        <fullName evidence="5">Bromodomain associated domain-containing protein</fullName>
    </recommendedName>
</protein>
<evidence type="ECO:0000256" key="1">
    <source>
        <dbReference type="ARBA" id="ARBA00004123"/>
    </source>
</evidence>
<evidence type="ECO:0000313" key="7">
    <source>
        <dbReference type="Proteomes" id="UP000677054"/>
    </source>
</evidence>
<dbReference type="Proteomes" id="UP000677054">
    <property type="component" value="Unassembled WGS sequence"/>
</dbReference>
<evidence type="ECO:0000256" key="3">
    <source>
        <dbReference type="ARBA" id="ARBA00023163"/>
    </source>
</evidence>
<dbReference type="AlphaFoldDB" id="A0A7R8XFL1"/>
<dbReference type="InterPro" id="IPR006565">
    <property type="entry name" value="BTP"/>
</dbReference>
<name>A0A7R8XFL1_9CRUS</name>
<reference evidence="6" key="1">
    <citation type="submission" date="2020-11" db="EMBL/GenBank/DDBJ databases">
        <authorList>
            <person name="Tran Van P."/>
        </authorList>
    </citation>
    <scope>NUCLEOTIDE SEQUENCE</scope>
</reference>
<keyword evidence="7" id="KW-1185">Reference proteome</keyword>
<dbReference type="CDD" id="cd06847">
    <property type="entry name" value="HFD_SUPT7L"/>
    <property type="match status" value="1"/>
</dbReference>
<keyword evidence="2" id="KW-0805">Transcription regulation</keyword>
<dbReference type="Gene3D" id="1.10.20.10">
    <property type="entry name" value="Histone, subunit A"/>
    <property type="match status" value="1"/>
</dbReference>
<organism evidence="6">
    <name type="scientific">Darwinula stevensoni</name>
    <dbReference type="NCBI Taxonomy" id="69355"/>
    <lineage>
        <taxon>Eukaryota</taxon>
        <taxon>Metazoa</taxon>
        <taxon>Ecdysozoa</taxon>
        <taxon>Arthropoda</taxon>
        <taxon>Crustacea</taxon>
        <taxon>Oligostraca</taxon>
        <taxon>Ostracoda</taxon>
        <taxon>Podocopa</taxon>
        <taxon>Podocopida</taxon>
        <taxon>Darwinulocopina</taxon>
        <taxon>Darwinuloidea</taxon>
        <taxon>Darwinulidae</taxon>
        <taxon>Darwinula</taxon>
    </lineage>
</organism>